<dbReference type="EMBL" id="ANOH01000038">
    <property type="protein sequence ID" value="EMI58165.1"/>
    <property type="molecule type" value="Genomic_DNA"/>
</dbReference>
<dbReference type="NCBIfam" id="TIGR00364">
    <property type="entry name" value="7-cyano-7-deazaguanine synthase QueC"/>
    <property type="match status" value="1"/>
</dbReference>
<organism evidence="12 13">
    <name type="scientific">Rhodopirellula sallentina SM41</name>
    <dbReference type="NCBI Taxonomy" id="1263870"/>
    <lineage>
        <taxon>Bacteria</taxon>
        <taxon>Pseudomonadati</taxon>
        <taxon>Planctomycetota</taxon>
        <taxon>Planctomycetia</taxon>
        <taxon>Pirellulales</taxon>
        <taxon>Pirellulaceae</taxon>
        <taxon>Rhodopirellula</taxon>
    </lineage>
</organism>
<proteinExistence type="inferred from homology"/>
<dbReference type="UniPathway" id="UPA00391"/>
<dbReference type="GO" id="GO:0005524">
    <property type="term" value="F:ATP binding"/>
    <property type="evidence" value="ECO:0007669"/>
    <property type="project" value="UniProtKB-UniRule"/>
</dbReference>
<evidence type="ECO:0000256" key="1">
    <source>
        <dbReference type="ARBA" id="ARBA00005061"/>
    </source>
</evidence>
<evidence type="ECO:0000256" key="6">
    <source>
        <dbReference type="ARBA" id="ARBA00022833"/>
    </source>
</evidence>
<dbReference type="EC" id="6.3.4.20" evidence="9 11"/>
<evidence type="ECO:0000256" key="9">
    <source>
        <dbReference type="ARBA" id="ARBA00039149"/>
    </source>
</evidence>
<evidence type="ECO:0000256" key="2">
    <source>
        <dbReference type="ARBA" id="ARBA00022598"/>
    </source>
</evidence>
<feature type="binding site" evidence="11">
    <location>
        <position position="217"/>
    </location>
    <ligand>
        <name>Zn(2+)</name>
        <dbReference type="ChEBI" id="CHEBI:29105"/>
    </ligand>
</feature>
<evidence type="ECO:0000256" key="8">
    <source>
        <dbReference type="ARBA" id="ARBA00037993"/>
    </source>
</evidence>
<keyword evidence="7 11" id="KW-0067">ATP-binding</keyword>
<keyword evidence="13" id="KW-1185">Reference proteome</keyword>
<evidence type="ECO:0000256" key="5">
    <source>
        <dbReference type="ARBA" id="ARBA00022785"/>
    </source>
</evidence>
<gene>
    <name evidence="11" type="primary">queC</name>
    <name evidence="12" type="ORF">RSSM_00402</name>
</gene>
<dbReference type="GO" id="GO:0008270">
    <property type="term" value="F:zinc ion binding"/>
    <property type="evidence" value="ECO:0007669"/>
    <property type="project" value="UniProtKB-UniRule"/>
</dbReference>
<evidence type="ECO:0000256" key="4">
    <source>
        <dbReference type="ARBA" id="ARBA00022741"/>
    </source>
</evidence>
<feature type="binding site" evidence="11">
    <location>
        <begin position="10"/>
        <end position="20"/>
    </location>
    <ligand>
        <name>ATP</name>
        <dbReference type="ChEBI" id="CHEBI:30616"/>
    </ligand>
</feature>
<dbReference type="PIRSF" id="PIRSF006293">
    <property type="entry name" value="ExsB"/>
    <property type="match status" value="1"/>
</dbReference>
<feature type="binding site" evidence="11">
    <location>
        <position position="195"/>
    </location>
    <ligand>
        <name>Zn(2+)</name>
        <dbReference type="ChEBI" id="CHEBI:29105"/>
    </ligand>
</feature>
<dbReference type="GO" id="GO:0016879">
    <property type="term" value="F:ligase activity, forming carbon-nitrogen bonds"/>
    <property type="evidence" value="ECO:0007669"/>
    <property type="project" value="UniProtKB-UniRule"/>
</dbReference>
<comment type="similarity">
    <text evidence="8 11">Belongs to the QueC family.</text>
</comment>
<dbReference type="PATRIC" id="fig|1263870.3.peg.439"/>
<keyword evidence="6 11" id="KW-0862">Zinc</keyword>
<dbReference type="PANTHER" id="PTHR42914:SF1">
    <property type="entry name" value="7-CYANO-7-DEAZAGUANINE SYNTHASE"/>
    <property type="match status" value="1"/>
</dbReference>
<keyword evidence="5 11" id="KW-0671">Queuosine biosynthesis</keyword>
<feature type="binding site" evidence="11">
    <location>
        <position position="211"/>
    </location>
    <ligand>
        <name>Zn(2+)</name>
        <dbReference type="ChEBI" id="CHEBI:29105"/>
    </ligand>
</feature>
<comment type="caution">
    <text evidence="12">The sequence shown here is derived from an EMBL/GenBank/DDBJ whole genome shotgun (WGS) entry which is preliminary data.</text>
</comment>
<protein>
    <recommendedName>
        <fullName evidence="9 11">7-cyano-7-deazaguanine synthase</fullName>
        <ecNumber evidence="9 11">6.3.4.20</ecNumber>
    </recommendedName>
    <alternativeName>
        <fullName evidence="11">7-cyano-7-carbaguanine synthase</fullName>
    </alternativeName>
    <alternativeName>
        <fullName evidence="11">PreQ(0) synthase</fullName>
    </alternativeName>
    <alternativeName>
        <fullName evidence="11">Queuosine biosynthesis protein QueC</fullName>
    </alternativeName>
</protein>
<dbReference type="RefSeq" id="WP_008673859.1">
    <property type="nucleotide sequence ID" value="NZ_ANOH01000038.1"/>
</dbReference>
<comment type="catalytic activity">
    <reaction evidence="10 11">
        <text>7-carboxy-7-carbaguanine + NH4(+) + 2 ATP = 7-cyano-7-carbaguanine + 2 AMP + 2 diphosphate + 2 H(+)</text>
        <dbReference type="Rhea" id="RHEA:27982"/>
        <dbReference type="ChEBI" id="CHEBI:15378"/>
        <dbReference type="ChEBI" id="CHEBI:28938"/>
        <dbReference type="ChEBI" id="CHEBI:30616"/>
        <dbReference type="ChEBI" id="CHEBI:33019"/>
        <dbReference type="ChEBI" id="CHEBI:45075"/>
        <dbReference type="ChEBI" id="CHEBI:61036"/>
        <dbReference type="ChEBI" id="CHEBI:456215"/>
        <dbReference type="EC" id="6.3.4.20"/>
    </reaction>
</comment>
<dbReference type="AlphaFoldDB" id="M5U9S2"/>
<dbReference type="InterPro" id="IPR014729">
    <property type="entry name" value="Rossmann-like_a/b/a_fold"/>
</dbReference>
<evidence type="ECO:0000256" key="7">
    <source>
        <dbReference type="ARBA" id="ARBA00022840"/>
    </source>
</evidence>
<reference evidence="12 13" key="1">
    <citation type="journal article" date="2013" name="Mar. Genomics">
        <title>Expression of sulfatases in Rhodopirellula baltica and the diversity of sulfatases in the genus Rhodopirellula.</title>
        <authorList>
            <person name="Wegner C.E."/>
            <person name="Richter-Heitmann T."/>
            <person name="Klindworth A."/>
            <person name="Klockow C."/>
            <person name="Richter M."/>
            <person name="Achstetter T."/>
            <person name="Glockner F.O."/>
            <person name="Harder J."/>
        </authorList>
    </citation>
    <scope>NUCLEOTIDE SEQUENCE [LARGE SCALE GENOMIC DNA]</scope>
    <source>
        <strain evidence="12 13">SM41</strain>
    </source>
</reference>
<evidence type="ECO:0000256" key="11">
    <source>
        <dbReference type="HAMAP-Rule" id="MF_01633"/>
    </source>
</evidence>
<accession>M5U9S2</accession>
<comment type="function">
    <text evidence="11">Catalyzes the ATP-dependent conversion of 7-carboxy-7-deazaguanine (CDG) to 7-cyano-7-deazaguanine (preQ(0)).</text>
</comment>
<dbReference type="SUPFAM" id="SSF52402">
    <property type="entry name" value="Adenine nucleotide alpha hydrolases-like"/>
    <property type="match status" value="1"/>
</dbReference>
<dbReference type="CDD" id="cd01995">
    <property type="entry name" value="QueC-like"/>
    <property type="match status" value="1"/>
</dbReference>
<dbReference type="PANTHER" id="PTHR42914">
    <property type="entry name" value="7-CYANO-7-DEAZAGUANINE SYNTHASE"/>
    <property type="match status" value="1"/>
</dbReference>
<sequence>MEGLNAVVLLSGGLDSATCLAIAKDHGFAVHAVSFRYGQRHNGELERAKWLAESMSAASHRVIDIDLAQLGGSALVDPNIAVPKADRVEDIGDEIPVTYVPARNTIFLSYALAVAETNNAADIFIGVNALDYSGYPDCRPEFIAAFEAMARLATKAGVGEGPELKIHTPLIDLTKGQIIAEGLRLGVDYSHTLSCYDPVGADDSQSDVHPCGHCDACLLRAKGFAENGIADPAIVG</sequence>
<comment type="cofactor">
    <cofactor evidence="11">
        <name>Zn(2+)</name>
        <dbReference type="ChEBI" id="CHEBI:29105"/>
    </cofactor>
    <text evidence="11">Binds 1 zinc ion per subunit.</text>
</comment>
<keyword evidence="2 11" id="KW-0436">Ligase</keyword>
<evidence type="ECO:0000313" key="13">
    <source>
        <dbReference type="Proteomes" id="UP000011885"/>
    </source>
</evidence>
<keyword evidence="3 11" id="KW-0479">Metal-binding</keyword>
<dbReference type="InterPro" id="IPR018317">
    <property type="entry name" value="QueC"/>
</dbReference>
<dbReference type="HAMAP" id="MF_01633">
    <property type="entry name" value="QueC"/>
    <property type="match status" value="1"/>
</dbReference>
<name>M5U9S2_9BACT</name>
<dbReference type="Gene3D" id="3.40.50.620">
    <property type="entry name" value="HUPs"/>
    <property type="match status" value="1"/>
</dbReference>
<dbReference type="GO" id="GO:0008616">
    <property type="term" value="P:tRNA queuosine(34) biosynthetic process"/>
    <property type="evidence" value="ECO:0007669"/>
    <property type="project" value="UniProtKB-UniRule"/>
</dbReference>
<evidence type="ECO:0000313" key="12">
    <source>
        <dbReference type="EMBL" id="EMI58165.1"/>
    </source>
</evidence>
<keyword evidence="4 11" id="KW-0547">Nucleotide-binding</keyword>
<feature type="binding site" evidence="11">
    <location>
        <position position="214"/>
    </location>
    <ligand>
        <name>Zn(2+)</name>
        <dbReference type="ChEBI" id="CHEBI:29105"/>
    </ligand>
</feature>
<dbReference type="OrthoDB" id="9789567at2"/>
<evidence type="ECO:0000256" key="3">
    <source>
        <dbReference type="ARBA" id="ARBA00022723"/>
    </source>
</evidence>
<dbReference type="Pfam" id="PF06508">
    <property type="entry name" value="QueC"/>
    <property type="match status" value="1"/>
</dbReference>
<evidence type="ECO:0000256" key="10">
    <source>
        <dbReference type="ARBA" id="ARBA00047890"/>
    </source>
</evidence>
<dbReference type="Proteomes" id="UP000011885">
    <property type="component" value="Unassembled WGS sequence"/>
</dbReference>
<comment type="pathway">
    <text evidence="1 11">Purine metabolism; 7-cyano-7-deazaguanine biosynthesis.</text>
</comment>